<accession>A0A6B0S4J7</accession>
<name>A0A6B0S4J7_9CETA</name>
<keyword evidence="2" id="KW-1185">Reference proteome</keyword>
<evidence type="ECO:0000313" key="1">
    <source>
        <dbReference type="EMBL" id="MXQ97429.1"/>
    </source>
</evidence>
<proteinExistence type="predicted"/>
<gene>
    <name evidence="1" type="ORF">E5288_WYG003910</name>
</gene>
<evidence type="ECO:0000313" key="2">
    <source>
        <dbReference type="Proteomes" id="UP000322234"/>
    </source>
</evidence>
<sequence length="200" mass="22481">MTGTSGPLRLVNFADTTPTRNASPAQMNSLSSPLCFEDLKQALYFVNYRISSVLHDTIKLIKMYFYCFQGPIISCSDMNPSIHTFLTNANSDVFSKTHAGKHSSFQRPASPVRWWSENFLVTESSSEQRALSPSVPSADTEPHISSSTGQALISFDFEKRFLLLDCKSPGNAAEDVYFSPPKNAEWYIFSQRESRETKKQ</sequence>
<organism evidence="1 2">
    <name type="scientific">Bos mutus</name>
    <name type="common">wild yak</name>
    <dbReference type="NCBI Taxonomy" id="72004"/>
    <lineage>
        <taxon>Eukaryota</taxon>
        <taxon>Metazoa</taxon>
        <taxon>Chordata</taxon>
        <taxon>Craniata</taxon>
        <taxon>Vertebrata</taxon>
        <taxon>Euteleostomi</taxon>
        <taxon>Mammalia</taxon>
        <taxon>Eutheria</taxon>
        <taxon>Laurasiatheria</taxon>
        <taxon>Artiodactyla</taxon>
        <taxon>Ruminantia</taxon>
        <taxon>Pecora</taxon>
        <taxon>Bovidae</taxon>
        <taxon>Bovinae</taxon>
        <taxon>Bos</taxon>
    </lineage>
</organism>
<reference evidence="1" key="1">
    <citation type="submission" date="2019-10" db="EMBL/GenBank/DDBJ databases">
        <title>The sequence and de novo assembly of the wild yak genome.</title>
        <authorList>
            <person name="Liu Y."/>
        </authorList>
    </citation>
    <scope>NUCLEOTIDE SEQUENCE [LARGE SCALE GENOMIC DNA]</scope>
    <source>
        <strain evidence="1">WY2019</strain>
    </source>
</reference>
<protein>
    <submittedName>
        <fullName evidence="1">Uncharacterized protein</fullName>
    </submittedName>
</protein>
<dbReference type="Proteomes" id="UP000322234">
    <property type="component" value="Unassembled WGS sequence"/>
</dbReference>
<comment type="caution">
    <text evidence="1">The sequence shown here is derived from an EMBL/GenBank/DDBJ whole genome shotgun (WGS) entry which is preliminary data.</text>
</comment>
<dbReference type="AlphaFoldDB" id="A0A6B0S4J7"/>
<dbReference type="EMBL" id="VBQZ03000190">
    <property type="protein sequence ID" value="MXQ97429.1"/>
    <property type="molecule type" value="Genomic_DNA"/>
</dbReference>